<dbReference type="Proteomes" id="UP000004810">
    <property type="component" value="Unassembled WGS sequence"/>
</dbReference>
<dbReference type="GO" id="GO:0033017">
    <property type="term" value="C:sarcoplasmic reticulum membrane"/>
    <property type="evidence" value="ECO:0007669"/>
    <property type="project" value="TreeGrafter"/>
</dbReference>
<proteinExistence type="predicted"/>
<evidence type="ECO:0000256" key="1">
    <source>
        <dbReference type="SAM" id="Phobius"/>
    </source>
</evidence>
<keyword evidence="1" id="KW-1133">Transmembrane helix</keyword>
<comment type="caution">
    <text evidence="2">The sequence shown here is derived from an EMBL/GenBank/DDBJ whole genome shotgun (WGS) entry which is preliminary data.</text>
</comment>
<name>J9DP64_WUCBA</name>
<dbReference type="PANTHER" id="PTHR46399">
    <property type="entry name" value="B30.2/SPRY DOMAIN-CONTAINING PROTEIN"/>
    <property type="match status" value="1"/>
</dbReference>
<gene>
    <name evidence="2" type="ORF">WUBG_17780</name>
</gene>
<feature type="transmembrane region" description="Helical" evidence="1">
    <location>
        <begin position="6"/>
        <end position="27"/>
    </location>
</feature>
<dbReference type="AlphaFoldDB" id="J9DP64"/>
<evidence type="ECO:0000313" key="3">
    <source>
        <dbReference type="Proteomes" id="UP000004810"/>
    </source>
</evidence>
<dbReference type="GO" id="GO:0030018">
    <property type="term" value="C:Z disc"/>
    <property type="evidence" value="ECO:0007669"/>
    <property type="project" value="TreeGrafter"/>
</dbReference>
<dbReference type="GO" id="GO:0006941">
    <property type="term" value="P:striated muscle contraction"/>
    <property type="evidence" value="ECO:0007669"/>
    <property type="project" value="TreeGrafter"/>
</dbReference>
<dbReference type="GO" id="GO:0042383">
    <property type="term" value="C:sarcolemma"/>
    <property type="evidence" value="ECO:0007669"/>
    <property type="project" value="TreeGrafter"/>
</dbReference>
<reference evidence="3" key="1">
    <citation type="submission" date="2012-08" db="EMBL/GenBank/DDBJ databases">
        <title>The Genome Sequence of Wuchereria bancrofti.</title>
        <authorList>
            <person name="Nutman T.B."/>
            <person name="Fink D.L."/>
            <person name="Russ C."/>
            <person name="Young S."/>
            <person name="Zeng Q."/>
            <person name="Koehrsen M."/>
            <person name="Alvarado L."/>
            <person name="Berlin A."/>
            <person name="Chapman S.B."/>
            <person name="Chen Z."/>
            <person name="Freedman E."/>
            <person name="Gellesch M."/>
            <person name="Goldberg J."/>
            <person name="Griggs A."/>
            <person name="Gujja S."/>
            <person name="Heilman E.R."/>
            <person name="Heiman D."/>
            <person name="Hepburn T."/>
            <person name="Howarth C."/>
            <person name="Jen D."/>
            <person name="Larson L."/>
            <person name="Lewis B."/>
            <person name="Mehta T."/>
            <person name="Park D."/>
            <person name="Pearson M."/>
            <person name="Roberts A."/>
            <person name="Saif S."/>
            <person name="Shea T."/>
            <person name="Shenoy N."/>
            <person name="Sisk P."/>
            <person name="Stolte C."/>
            <person name="Sykes S."/>
            <person name="Walk T."/>
            <person name="White J."/>
            <person name="Yandava C."/>
            <person name="Haas B."/>
            <person name="Henn M.R."/>
            <person name="Nusbaum C."/>
            <person name="Birren B."/>
        </authorList>
    </citation>
    <scope>NUCLEOTIDE SEQUENCE [LARGE SCALE GENOMIC DNA]</scope>
    <source>
        <strain evidence="3">NA</strain>
    </source>
</reference>
<dbReference type="PANTHER" id="PTHR46399:SF8">
    <property type="entry name" value="B30.2_SPRY DOMAIN-CONTAINING PROTEIN"/>
    <property type="match status" value="1"/>
</dbReference>
<dbReference type="GO" id="GO:0014808">
    <property type="term" value="P:release of sequestered calcium ion into cytosol by sarcoplasmic reticulum"/>
    <property type="evidence" value="ECO:0007669"/>
    <property type="project" value="TreeGrafter"/>
</dbReference>
<dbReference type="GO" id="GO:0005790">
    <property type="term" value="C:smooth endoplasmic reticulum"/>
    <property type="evidence" value="ECO:0007669"/>
    <property type="project" value="TreeGrafter"/>
</dbReference>
<evidence type="ECO:0000313" key="2">
    <source>
        <dbReference type="EMBL" id="EJW71311.1"/>
    </source>
</evidence>
<evidence type="ECO:0008006" key="4">
    <source>
        <dbReference type="Google" id="ProtNLM"/>
    </source>
</evidence>
<dbReference type="GO" id="GO:0034704">
    <property type="term" value="C:calcium channel complex"/>
    <property type="evidence" value="ECO:0007669"/>
    <property type="project" value="TreeGrafter"/>
</dbReference>
<dbReference type="InterPro" id="IPR015925">
    <property type="entry name" value="Ryanodine_IP3_receptor"/>
</dbReference>
<sequence>MLYYGKSMALVMILSHGYTSVLMFYFIGEFYHIASRRLIYYLRGYFNISNRVILNNFYINSLFCRLASLLRFKNHAFGNVAKITVRCLQGLIQSLDLRTLVKINSDIVRTGLLTFFNNCADDLFSAVEELQNGGQYSLLRGQNLKSWVSLEFANQMIIPVLTTMFVHLAINHFGSDLLLDENSSSMLQNSGQCISSE</sequence>
<keyword evidence="1" id="KW-0472">Membrane</keyword>
<accession>J9DP64</accession>
<keyword evidence="1" id="KW-0812">Transmembrane</keyword>
<organism evidence="2 3">
    <name type="scientific">Wuchereria bancrofti</name>
    <dbReference type="NCBI Taxonomy" id="6293"/>
    <lineage>
        <taxon>Eukaryota</taxon>
        <taxon>Metazoa</taxon>
        <taxon>Ecdysozoa</taxon>
        <taxon>Nematoda</taxon>
        <taxon>Chromadorea</taxon>
        <taxon>Rhabditida</taxon>
        <taxon>Spirurina</taxon>
        <taxon>Spiruromorpha</taxon>
        <taxon>Filarioidea</taxon>
        <taxon>Onchocercidae</taxon>
        <taxon>Wuchereria</taxon>
    </lineage>
</organism>
<dbReference type="EMBL" id="ADBV01018947">
    <property type="protein sequence ID" value="EJW71311.1"/>
    <property type="molecule type" value="Genomic_DNA"/>
</dbReference>
<protein>
    <recommendedName>
        <fullName evidence="4">NADH:ubiquinone reductase (H(+)-translocating)</fullName>
    </recommendedName>
</protein>
<dbReference type="GO" id="GO:0005219">
    <property type="term" value="F:ryanodine-sensitive calcium-release channel activity"/>
    <property type="evidence" value="ECO:0007669"/>
    <property type="project" value="TreeGrafter"/>
</dbReference>